<comment type="subcellular location">
    <subcellularLocation>
        <location evidence="1">Cell membrane</location>
        <topology evidence="1">Multi-pass membrane protein</topology>
    </subcellularLocation>
</comment>
<evidence type="ECO:0000256" key="1">
    <source>
        <dbReference type="ARBA" id="ARBA00004651"/>
    </source>
</evidence>
<keyword evidence="8" id="KW-0406">Ion transport</keyword>
<dbReference type="PANTHER" id="PTHR42985">
    <property type="entry name" value="SODIUM-COUPLED MONOCARBOXYLATE TRANSPORTER"/>
    <property type="match status" value="1"/>
</dbReference>
<feature type="transmembrane region" description="Helical" evidence="12">
    <location>
        <begin position="148"/>
        <end position="173"/>
    </location>
</feature>
<name>A0ABT3PHA0_9BACT</name>
<dbReference type="Pfam" id="PF00474">
    <property type="entry name" value="SSF"/>
    <property type="match status" value="1"/>
</dbReference>
<dbReference type="EMBL" id="JAGGJA010000001">
    <property type="protein sequence ID" value="MCW9705287.1"/>
    <property type="molecule type" value="Genomic_DNA"/>
</dbReference>
<dbReference type="PANTHER" id="PTHR42985:SF32">
    <property type="entry name" value="SODIUM IODIDE SYMPORTER"/>
    <property type="match status" value="1"/>
</dbReference>
<feature type="transmembrane region" description="Helical" evidence="12">
    <location>
        <begin position="315"/>
        <end position="337"/>
    </location>
</feature>
<feature type="transmembrane region" description="Helical" evidence="12">
    <location>
        <begin position="271"/>
        <end position="295"/>
    </location>
</feature>
<dbReference type="PROSITE" id="PS50283">
    <property type="entry name" value="NA_SOLUT_SYMP_3"/>
    <property type="match status" value="1"/>
</dbReference>
<evidence type="ECO:0000256" key="3">
    <source>
        <dbReference type="ARBA" id="ARBA00022448"/>
    </source>
</evidence>
<feature type="transmembrane region" description="Helical" evidence="12">
    <location>
        <begin position="6"/>
        <end position="27"/>
    </location>
</feature>
<proteinExistence type="inferred from homology"/>
<evidence type="ECO:0000256" key="9">
    <source>
        <dbReference type="ARBA" id="ARBA00023136"/>
    </source>
</evidence>
<organism evidence="13 14">
    <name type="scientific">Fodinibius salsisoli</name>
    <dbReference type="NCBI Taxonomy" id="2820877"/>
    <lineage>
        <taxon>Bacteria</taxon>
        <taxon>Pseudomonadati</taxon>
        <taxon>Balneolota</taxon>
        <taxon>Balneolia</taxon>
        <taxon>Balneolales</taxon>
        <taxon>Balneolaceae</taxon>
        <taxon>Fodinibius</taxon>
    </lineage>
</organism>
<gene>
    <name evidence="13" type="ORF">J6I44_00410</name>
</gene>
<keyword evidence="7" id="KW-0915">Sodium</keyword>
<keyword evidence="6 12" id="KW-1133">Transmembrane helix</keyword>
<evidence type="ECO:0000256" key="11">
    <source>
        <dbReference type="RuleBase" id="RU362091"/>
    </source>
</evidence>
<feature type="transmembrane region" description="Helical" evidence="12">
    <location>
        <begin position="76"/>
        <end position="95"/>
    </location>
</feature>
<keyword evidence="10" id="KW-0739">Sodium transport</keyword>
<keyword evidence="14" id="KW-1185">Reference proteome</keyword>
<dbReference type="InterPro" id="IPR051163">
    <property type="entry name" value="Sodium:Solute_Symporter_SSF"/>
</dbReference>
<accession>A0ABT3PHA0</accession>
<feature type="transmembrane region" description="Helical" evidence="12">
    <location>
        <begin position="373"/>
        <end position="395"/>
    </location>
</feature>
<reference evidence="13 14" key="1">
    <citation type="submission" date="2021-03" db="EMBL/GenBank/DDBJ databases">
        <title>Aliifodinibius sp. nov., a new bacterium isolated from saline soil.</title>
        <authorList>
            <person name="Galisteo C."/>
            <person name="De La Haba R."/>
            <person name="Sanchez-Porro C."/>
            <person name="Ventosa A."/>
        </authorList>
    </citation>
    <scope>NUCLEOTIDE SEQUENCE [LARGE SCALE GENOMIC DNA]</scope>
    <source>
        <strain evidence="13 14">1BSP15-2V2</strain>
    </source>
</reference>
<feature type="transmembrane region" description="Helical" evidence="12">
    <location>
        <begin position="185"/>
        <end position="211"/>
    </location>
</feature>
<feature type="transmembrane region" description="Helical" evidence="12">
    <location>
        <begin position="461"/>
        <end position="481"/>
    </location>
</feature>
<sequence>MLELPVVDYVILIVYLLGIVILGSWFVRKNRTPDAFMAANRSLSGWVVGLSIVGTYISSISFLANPGKSYMANWNPLVFSFALPIAGWIAIRYFVPFYRKVGEVSAYHHLENRFGPWARTYAVVMYLLTQMARVGTILYLVALTMTTFLGVSIQTIIIITGVLVIIYTLLGGIEAVIWTDAVQTVVLVFGAIITIVVLLVNMPGGISQLFTVAMESNKFSLGSFGSSLSEPTFWVVLVYGMAINLQNFGIDQGYIQRYITARSDKDAQMSVWIGALSYIPISATFFFIGTALFVFYSAQPELLPAGIEGDSVFPYFIVSELPVGITGIIIAAIFAAAMSTVDSSLNSSATLILEDIYKRYVRPNASDKEAMRVLYTATLVWGIIGTGMALLMIGAQSALDIWWEYASIFSGGMLGLFLLGLISRARNPAAITGVCCGMLVILWMSVSKSWTGNLAAFSSPFHTFLVIVIGTLVILLVGIFVSRMRRSFSKK</sequence>
<feature type="transmembrane region" description="Helical" evidence="12">
    <location>
        <begin position="429"/>
        <end position="446"/>
    </location>
</feature>
<keyword evidence="9 12" id="KW-0472">Membrane</keyword>
<keyword evidence="3" id="KW-0813">Transport</keyword>
<evidence type="ECO:0000256" key="5">
    <source>
        <dbReference type="ARBA" id="ARBA00022692"/>
    </source>
</evidence>
<comment type="similarity">
    <text evidence="2 11">Belongs to the sodium:solute symporter (SSF) (TC 2.A.21) family.</text>
</comment>
<evidence type="ECO:0000256" key="8">
    <source>
        <dbReference type="ARBA" id="ARBA00023065"/>
    </source>
</evidence>
<dbReference type="InterPro" id="IPR038377">
    <property type="entry name" value="Na/Glc_symporter_sf"/>
</dbReference>
<feature type="transmembrane region" description="Helical" evidence="12">
    <location>
        <begin position="401"/>
        <end position="422"/>
    </location>
</feature>
<evidence type="ECO:0000256" key="7">
    <source>
        <dbReference type="ARBA" id="ARBA00023053"/>
    </source>
</evidence>
<comment type="caution">
    <text evidence="13">The sequence shown here is derived from an EMBL/GenBank/DDBJ whole genome shotgun (WGS) entry which is preliminary data.</text>
</comment>
<feature type="transmembrane region" description="Helical" evidence="12">
    <location>
        <begin position="231"/>
        <end position="250"/>
    </location>
</feature>
<dbReference type="Proteomes" id="UP001207918">
    <property type="component" value="Unassembled WGS sequence"/>
</dbReference>
<evidence type="ECO:0000313" key="13">
    <source>
        <dbReference type="EMBL" id="MCW9705287.1"/>
    </source>
</evidence>
<evidence type="ECO:0000256" key="6">
    <source>
        <dbReference type="ARBA" id="ARBA00022989"/>
    </source>
</evidence>
<feature type="transmembrane region" description="Helical" evidence="12">
    <location>
        <begin position="43"/>
        <end position="64"/>
    </location>
</feature>
<dbReference type="CDD" id="cd11495">
    <property type="entry name" value="SLC5sbd_NIS-like_u3"/>
    <property type="match status" value="1"/>
</dbReference>
<evidence type="ECO:0000256" key="10">
    <source>
        <dbReference type="ARBA" id="ARBA00023201"/>
    </source>
</evidence>
<keyword evidence="4" id="KW-1003">Cell membrane</keyword>
<evidence type="ECO:0000256" key="2">
    <source>
        <dbReference type="ARBA" id="ARBA00006434"/>
    </source>
</evidence>
<protein>
    <submittedName>
        <fullName evidence="13">Sodium:solute symporter</fullName>
    </submittedName>
</protein>
<dbReference type="NCBIfam" id="TIGR00813">
    <property type="entry name" value="sss"/>
    <property type="match status" value="1"/>
</dbReference>
<evidence type="ECO:0000313" key="14">
    <source>
        <dbReference type="Proteomes" id="UP001207918"/>
    </source>
</evidence>
<evidence type="ECO:0000256" key="4">
    <source>
        <dbReference type="ARBA" id="ARBA00022475"/>
    </source>
</evidence>
<evidence type="ECO:0000256" key="12">
    <source>
        <dbReference type="SAM" id="Phobius"/>
    </source>
</evidence>
<dbReference type="Gene3D" id="1.20.1730.10">
    <property type="entry name" value="Sodium/glucose cotransporter"/>
    <property type="match status" value="1"/>
</dbReference>
<dbReference type="RefSeq" id="WP_265763950.1">
    <property type="nucleotide sequence ID" value="NZ_JAGGJA010000001.1"/>
</dbReference>
<keyword evidence="5 12" id="KW-0812">Transmembrane</keyword>
<dbReference type="InterPro" id="IPR001734">
    <property type="entry name" value="Na/solute_symporter"/>
</dbReference>